<dbReference type="PROSITE" id="PS50157">
    <property type="entry name" value="ZINC_FINGER_C2H2_2"/>
    <property type="match status" value="7"/>
</dbReference>
<dbReference type="PANTHER" id="PTHR24376">
    <property type="entry name" value="ZINC FINGER PROTEIN"/>
    <property type="match status" value="1"/>
</dbReference>
<dbReference type="Pfam" id="PF00096">
    <property type="entry name" value="zf-C2H2"/>
    <property type="match status" value="3"/>
</dbReference>
<evidence type="ECO:0000259" key="8">
    <source>
        <dbReference type="PROSITE" id="PS50157"/>
    </source>
</evidence>
<evidence type="ECO:0000256" key="5">
    <source>
        <dbReference type="ARBA" id="ARBA00022833"/>
    </source>
</evidence>
<feature type="domain" description="C2H2-type" evidence="8">
    <location>
        <begin position="446"/>
        <end position="473"/>
    </location>
</feature>
<dbReference type="GO" id="GO:0000978">
    <property type="term" value="F:RNA polymerase II cis-regulatory region sequence-specific DNA binding"/>
    <property type="evidence" value="ECO:0007669"/>
    <property type="project" value="TreeGrafter"/>
</dbReference>
<dbReference type="PANTHER" id="PTHR24376:SF216">
    <property type="entry name" value="ZINC FINGER PROTEIN 420-LIKE"/>
    <property type="match status" value="1"/>
</dbReference>
<dbReference type="FunFam" id="3.30.160.60:FF:000624">
    <property type="entry name" value="zinc finger protein 697"/>
    <property type="match status" value="1"/>
</dbReference>
<evidence type="ECO:0000256" key="4">
    <source>
        <dbReference type="ARBA" id="ARBA00022771"/>
    </source>
</evidence>
<keyword evidence="4 7" id="KW-0863">Zinc-finger</keyword>
<organism evidence="9 10">
    <name type="scientific">Helicoverpa armigera</name>
    <name type="common">Cotton bollworm</name>
    <name type="synonym">Heliothis armigera</name>
    <dbReference type="NCBI Taxonomy" id="29058"/>
    <lineage>
        <taxon>Eukaryota</taxon>
        <taxon>Metazoa</taxon>
        <taxon>Ecdysozoa</taxon>
        <taxon>Arthropoda</taxon>
        <taxon>Hexapoda</taxon>
        <taxon>Insecta</taxon>
        <taxon>Pterygota</taxon>
        <taxon>Neoptera</taxon>
        <taxon>Endopterygota</taxon>
        <taxon>Lepidoptera</taxon>
        <taxon>Glossata</taxon>
        <taxon>Ditrysia</taxon>
        <taxon>Noctuoidea</taxon>
        <taxon>Noctuidae</taxon>
        <taxon>Heliothinae</taxon>
        <taxon>Helicoverpa</taxon>
    </lineage>
</organism>
<dbReference type="SMART" id="SM00355">
    <property type="entry name" value="ZnF_C2H2"/>
    <property type="match status" value="10"/>
</dbReference>
<dbReference type="PROSITE" id="PS00028">
    <property type="entry name" value="ZINC_FINGER_C2H2_1"/>
    <property type="match status" value="7"/>
</dbReference>
<dbReference type="InterPro" id="IPR013087">
    <property type="entry name" value="Znf_C2H2_type"/>
</dbReference>
<feature type="non-terminal residue" evidence="9">
    <location>
        <position position="477"/>
    </location>
</feature>
<sequence length="477" mass="54959">MKKCLKAEDVFRQILSEDYEQKQQHQNLALPNGLVQTATQYMNIVDSEPINNEIKEEPVPEKQMDVQLKIEHIDGQDQENLDNYQDLEDTQQLFSDSDDEVPLIKLKSETVEAPKGVRTKKVRRNKVQKSDSTVIYLTKEQQKESLLARSQSCNYTQAAYKCAACYKGFVDTHAYEKHKIKHHESSGPHVCDICHMRYRSVRLLRTHANNSHARIYKCNKCGYLSHTSNQAVIHEKWHNGHMYECRLCSHKFRKPTSYLSHVRKRHPTEHVCDVCGESYVGKHGLQMHKMKTHFNGEKITPANESEEPAANRFCAECNIQFYSIDAWKRHILSSIKHTLKTEDSTQCSICSWRCTGNKSLSTHMKEHAKALRVSTKPPATVKERNLRCLQCGANFVTRSKLQAHVNSIHLGLKYNKNIVCEVCGKKCTSNATLKYHQRTHTGEKPYTCTTCNKQFADSNQLRIHTRTHTGERPYVCA</sequence>
<keyword evidence="3" id="KW-0677">Repeat</keyword>
<feature type="domain" description="C2H2-type" evidence="8">
    <location>
        <begin position="160"/>
        <end position="188"/>
    </location>
</feature>
<evidence type="ECO:0000313" key="10">
    <source>
        <dbReference type="Proteomes" id="UP000249218"/>
    </source>
</evidence>
<dbReference type="OrthoDB" id="654211at2759"/>
<dbReference type="Pfam" id="PF12874">
    <property type="entry name" value="zf-met"/>
    <property type="match status" value="1"/>
</dbReference>
<reference evidence="9 10" key="1">
    <citation type="journal article" date="2017" name="BMC Biol.">
        <title>Genomic innovations, transcriptional plasticity and gene loss underlying the evolution and divergence of two highly polyphagous and invasive Helicoverpa pest species.</title>
        <authorList>
            <person name="Pearce S.L."/>
            <person name="Clarke D.F."/>
            <person name="East P.D."/>
            <person name="Elfekih S."/>
            <person name="Gordon K.H."/>
            <person name="Jermiin L.S."/>
            <person name="McGaughran A."/>
            <person name="Oakeshott J.G."/>
            <person name="Papanikolaou A."/>
            <person name="Perera O.P."/>
            <person name="Rane R.V."/>
            <person name="Richards S."/>
            <person name="Tay W.T."/>
            <person name="Walsh T.K."/>
            <person name="Anderson A."/>
            <person name="Anderson C.J."/>
            <person name="Asgari S."/>
            <person name="Board P.G."/>
            <person name="Bretschneider A."/>
            <person name="Campbell P.M."/>
            <person name="Chertemps T."/>
            <person name="Christeller J.T."/>
            <person name="Coppin C.W."/>
            <person name="Downes S.J."/>
            <person name="Duan G."/>
            <person name="Farnsworth C.A."/>
            <person name="Good R.T."/>
            <person name="Han L.B."/>
            <person name="Han Y.C."/>
            <person name="Hatje K."/>
            <person name="Horne I."/>
            <person name="Huang Y.P."/>
            <person name="Hughes D.S."/>
            <person name="Jacquin-Joly E."/>
            <person name="James W."/>
            <person name="Jhangiani S."/>
            <person name="Kollmar M."/>
            <person name="Kuwar S.S."/>
            <person name="Li S."/>
            <person name="Liu N.Y."/>
            <person name="Maibeche M.T."/>
            <person name="Miller J.R."/>
            <person name="Montagne N."/>
            <person name="Perry T."/>
            <person name="Qu J."/>
            <person name="Song S.V."/>
            <person name="Sutton G.G."/>
            <person name="Vogel H."/>
            <person name="Walenz B.P."/>
            <person name="Xu W."/>
            <person name="Zhang H.J."/>
            <person name="Zou Z."/>
            <person name="Batterham P."/>
            <person name="Edwards O.R."/>
            <person name="Feyereisen R."/>
            <person name="Gibbs R.A."/>
            <person name="Heckel D.G."/>
            <person name="McGrath A."/>
            <person name="Robin C."/>
            <person name="Scherer S.E."/>
            <person name="Worley K.C."/>
            <person name="Wu Y.D."/>
        </authorList>
    </citation>
    <scope>NUCLEOTIDE SEQUENCE [LARGE SCALE GENOMIC DNA]</scope>
    <source>
        <strain evidence="9">Harm_GR_Male_#8</strain>
        <tissue evidence="9">Whole organism</tissue>
    </source>
</reference>
<keyword evidence="2" id="KW-0479">Metal-binding</keyword>
<dbReference type="InterPro" id="IPR036236">
    <property type="entry name" value="Znf_C2H2_sf"/>
</dbReference>
<evidence type="ECO:0000256" key="7">
    <source>
        <dbReference type="PROSITE-ProRule" id="PRU00042"/>
    </source>
</evidence>
<dbReference type="Gene3D" id="3.30.160.60">
    <property type="entry name" value="Classic Zinc Finger"/>
    <property type="match status" value="6"/>
</dbReference>
<dbReference type="GO" id="GO:0005634">
    <property type="term" value="C:nucleus"/>
    <property type="evidence" value="ECO:0007669"/>
    <property type="project" value="UniProtKB-SubCell"/>
</dbReference>
<feature type="domain" description="C2H2-type" evidence="8">
    <location>
        <begin position="243"/>
        <end position="271"/>
    </location>
</feature>
<feature type="domain" description="C2H2-type" evidence="8">
    <location>
        <begin position="216"/>
        <end position="243"/>
    </location>
</feature>
<feature type="domain" description="C2H2-type" evidence="8">
    <location>
        <begin position="386"/>
        <end position="414"/>
    </location>
</feature>
<feature type="domain" description="C2H2-type" evidence="8">
    <location>
        <begin position="418"/>
        <end position="445"/>
    </location>
</feature>
<proteinExistence type="predicted"/>
<dbReference type="FunFam" id="3.30.160.60:FF:000478">
    <property type="entry name" value="Zinc finger protein 133"/>
    <property type="match status" value="1"/>
</dbReference>
<protein>
    <recommendedName>
        <fullName evidence="8">C2H2-type domain-containing protein</fullName>
    </recommendedName>
</protein>
<dbReference type="SUPFAM" id="SSF57667">
    <property type="entry name" value="beta-beta-alpha zinc fingers"/>
    <property type="match status" value="3"/>
</dbReference>
<evidence type="ECO:0000256" key="6">
    <source>
        <dbReference type="ARBA" id="ARBA00023242"/>
    </source>
</evidence>
<dbReference type="GO" id="GO:0001228">
    <property type="term" value="F:DNA-binding transcription activator activity, RNA polymerase II-specific"/>
    <property type="evidence" value="ECO:0007669"/>
    <property type="project" value="TreeGrafter"/>
</dbReference>
<evidence type="ECO:0000256" key="1">
    <source>
        <dbReference type="ARBA" id="ARBA00004123"/>
    </source>
</evidence>
<keyword evidence="10" id="KW-1185">Reference proteome</keyword>
<keyword evidence="6" id="KW-0539">Nucleus</keyword>
<gene>
    <name evidence="9" type="primary">HaOG216776</name>
    <name evidence="9" type="ORF">B5X24_HaOG216776</name>
</gene>
<keyword evidence="5" id="KW-0862">Zinc</keyword>
<evidence type="ECO:0000256" key="2">
    <source>
        <dbReference type="ARBA" id="ARBA00022723"/>
    </source>
</evidence>
<dbReference type="AlphaFoldDB" id="A0A2W1B1S3"/>
<comment type="subcellular location">
    <subcellularLocation>
        <location evidence="1">Nucleus</location>
    </subcellularLocation>
</comment>
<name>A0A2W1B1S3_HELAM</name>
<evidence type="ECO:0000256" key="3">
    <source>
        <dbReference type="ARBA" id="ARBA00022737"/>
    </source>
</evidence>
<dbReference type="Proteomes" id="UP000249218">
    <property type="component" value="Unassembled WGS sequence"/>
</dbReference>
<feature type="domain" description="C2H2-type" evidence="8">
    <location>
        <begin position="270"/>
        <end position="298"/>
    </location>
</feature>
<accession>A0A2W1B1S3</accession>
<dbReference type="GO" id="GO:0008270">
    <property type="term" value="F:zinc ion binding"/>
    <property type="evidence" value="ECO:0007669"/>
    <property type="project" value="UniProtKB-KW"/>
</dbReference>
<dbReference type="EMBL" id="KZ150681">
    <property type="protein sequence ID" value="PZC70388.1"/>
    <property type="molecule type" value="Genomic_DNA"/>
</dbReference>
<evidence type="ECO:0000313" key="9">
    <source>
        <dbReference type="EMBL" id="PZC70388.1"/>
    </source>
</evidence>